<accession>A0A4R9JV42</accession>
<dbReference type="EMBL" id="RQGD01000045">
    <property type="protein sequence ID" value="TGL56723.1"/>
    <property type="molecule type" value="Genomic_DNA"/>
</dbReference>
<keyword evidence="2" id="KW-1185">Reference proteome</keyword>
<dbReference type="OrthoDB" id="344765at2"/>
<evidence type="ECO:0000313" key="2">
    <source>
        <dbReference type="Proteomes" id="UP000297693"/>
    </source>
</evidence>
<protein>
    <submittedName>
        <fullName evidence="1">Uncharacterized protein</fullName>
    </submittedName>
</protein>
<proteinExistence type="predicted"/>
<dbReference type="AlphaFoldDB" id="A0A4R9JV42"/>
<sequence length="100" mass="11199">MKKLLMIGLLVITSQVFAISELENLLLKEAVAPEAKKTTKEYFIKRAADYKELSKKYDALAKGPQGGKATSEMQNEKKYKDLSKKALDEAAKYQAEADKL</sequence>
<evidence type="ECO:0000313" key="1">
    <source>
        <dbReference type="EMBL" id="TGL56723.1"/>
    </source>
</evidence>
<dbReference type="Proteomes" id="UP000297693">
    <property type="component" value="Unassembled WGS sequence"/>
</dbReference>
<reference evidence="1" key="1">
    <citation type="journal article" date="2019" name="PLoS Negl. Trop. Dis.">
        <title>Revisiting the worldwide diversity of Leptospira species in the environment.</title>
        <authorList>
            <person name="Vincent A.T."/>
            <person name="Schiettekatte O."/>
            <person name="Bourhy P."/>
            <person name="Veyrier F.J."/>
            <person name="Picardeau M."/>
        </authorList>
    </citation>
    <scope>NUCLEOTIDE SEQUENCE [LARGE SCALE GENOMIC DNA]</scope>
    <source>
        <strain evidence="1">201702476</strain>
    </source>
</reference>
<name>A0A4R9JV42_9LEPT</name>
<gene>
    <name evidence="1" type="ORF">EHQ58_16140</name>
</gene>
<comment type="caution">
    <text evidence="1">The sequence shown here is derived from an EMBL/GenBank/DDBJ whole genome shotgun (WGS) entry which is preliminary data.</text>
</comment>
<organism evidence="1 2">
    <name type="scientific">Leptospira ognonensis</name>
    <dbReference type="NCBI Taxonomy" id="2484945"/>
    <lineage>
        <taxon>Bacteria</taxon>
        <taxon>Pseudomonadati</taxon>
        <taxon>Spirochaetota</taxon>
        <taxon>Spirochaetia</taxon>
        <taxon>Leptospirales</taxon>
        <taxon>Leptospiraceae</taxon>
        <taxon>Leptospira</taxon>
    </lineage>
</organism>
<dbReference type="RefSeq" id="WP_135624941.1">
    <property type="nucleotide sequence ID" value="NZ_RQGD01000045.1"/>
</dbReference>